<feature type="compositionally biased region" description="Acidic residues" evidence="1">
    <location>
        <begin position="186"/>
        <end position="203"/>
    </location>
</feature>
<sequence length="433" mass="48417">MAPHAQHDWSDSDDDTPSGEQTSVLLGIPDGSVDDPSDISDAAVSRIGGHPAFLPSREPPITSSYCKACENPMELLIQIWCPFEESPMDRALYIWGCPRVGCQKKQGCIRAWRGLRYNEKYAAKLKKKLERKQLKSNASTQLDTSKDVKSNPFAAAALKNVPAFGLGTQIFGKEEIGGPNDPAADLQEEQVDTDDGNESDTSEESLLTAMTRASIDDTPWKSAPIYPPIYLSTVSEYLAPQPKIKSHSNVQVVDPSTGDSSWMAEKYENSLDVDPVFARFTQRVAAEGGQCIRYELSGVPLPFASDEVYDMLFPMPRRELVPVTKQDAKIVQPIKRTYDPSVVPRCEVCKSKRMFECQLMPNLINTIKRGEKAARKVTEEERRKEVAEALKGGKPLDKRGMEWGTCLVFSCSKDCHEEKEVWREEVVYIQWDV</sequence>
<dbReference type="FunCoup" id="A0A0C2SQJ9">
    <property type="interactions" value="450"/>
</dbReference>
<evidence type="ECO:0000313" key="4">
    <source>
        <dbReference type="Proteomes" id="UP000054549"/>
    </source>
</evidence>
<organism evidence="3 4">
    <name type="scientific">Amanita muscaria (strain Koide BX008)</name>
    <dbReference type="NCBI Taxonomy" id="946122"/>
    <lineage>
        <taxon>Eukaryota</taxon>
        <taxon>Fungi</taxon>
        <taxon>Dikarya</taxon>
        <taxon>Basidiomycota</taxon>
        <taxon>Agaricomycotina</taxon>
        <taxon>Agaricomycetes</taxon>
        <taxon>Agaricomycetidae</taxon>
        <taxon>Agaricales</taxon>
        <taxon>Pluteineae</taxon>
        <taxon>Amanitaceae</taxon>
        <taxon>Amanita</taxon>
    </lineage>
</organism>
<dbReference type="OrthoDB" id="443682at2759"/>
<dbReference type="Proteomes" id="UP000054549">
    <property type="component" value="Unassembled WGS sequence"/>
</dbReference>
<dbReference type="PANTHER" id="PTHR47524:SF1">
    <property type="entry name" value="20S RRNA ACCUMULATION PROTEIN 4"/>
    <property type="match status" value="1"/>
</dbReference>
<reference evidence="3 4" key="1">
    <citation type="submission" date="2014-04" db="EMBL/GenBank/DDBJ databases">
        <title>Evolutionary Origins and Diversification of the Mycorrhizal Mutualists.</title>
        <authorList>
            <consortium name="DOE Joint Genome Institute"/>
            <consortium name="Mycorrhizal Genomics Consortium"/>
            <person name="Kohler A."/>
            <person name="Kuo A."/>
            <person name="Nagy L.G."/>
            <person name="Floudas D."/>
            <person name="Copeland A."/>
            <person name="Barry K.W."/>
            <person name="Cichocki N."/>
            <person name="Veneault-Fourrey C."/>
            <person name="LaButti K."/>
            <person name="Lindquist E.A."/>
            <person name="Lipzen A."/>
            <person name="Lundell T."/>
            <person name="Morin E."/>
            <person name="Murat C."/>
            <person name="Riley R."/>
            <person name="Ohm R."/>
            <person name="Sun H."/>
            <person name="Tunlid A."/>
            <person name="Henrissat B."/>
            <person name="Grigoriev I.V."/>
            <person name="Hibbett D.S."/>
            <person name="Martin F."/>
        </authorList>
    </citation>
    <scope>NUCLEOTIDE SEQUENCE [LARGE SCALE GENOMIC DNA]</scope>
    <source>
        <strain evidence="3 4">Koide BX008</strain>
    </source>
</reference>
<evidence type="ECO:0000256" key="1">
    <source>
        <dbReference type="SAM" id="MobiDB-lite"/>
    </source>
</evidence>
<proteinExistence type="predicted"/>
<accession>A0A0C2SQJ9</accession>
<evidence type="ECO:0000259" key="2">
    <source>
        <dbReference type="Pfam" id="PF04194"/>
    </source>
</evidence>
<dbReference type="PANTHER" id="PTHR47524">
    <property type="entry name" value="20S RRNA ACCUMULATION PROTEIN 4"/>
    <property type="match status" value="1"/>
</dbReference>
<dbReference type="EMBL" id="KN818241">
    <property type="protein sequence ID" value="KIL65535.1"/>
    <property type="molecule type" value="Genomic_DNA"/>
</dbReference>
<dbReference type="InterPro" id="IPR007320">
    <property type="entry name" value="PDCD2_C"/>
</dbReference>
<name>A0A0C2SQJ9_AMAMK</name>
<dbReference type="AlphaFoldDB" id="A0A0C2SQJ9"/>
<keyword evidence="4" id="KW-1185">Reference proteome</keyword>
<protein>
    <recommendedName>
        <fullName evidence="2">Programmed cell death protein 2 C-terminal domain-containing protein</fullName>
    </recommendedName>
</protein>
<evidence type="ECO:0000313" key="3">
    <source>
        <dbReference type="EMBL" id="KIL65535.1"/>
    </source>
</evidence>
<dbReference type="HOGENOM" id="CLU_031771_2_0_1"/>
<dbReference type="GO" id="GO:0005737">
    <property type="term" value="C:cytoplasm"/>
    <property type="evidence" value="ECO:0007669"/>
    <property type="project" value="InterPro"/>
</dbReference>
<feature type="compositionally biased region" description="Basic and acidic residues" evidence="1">
    <location>
        <begin position="1"/>
        <end position="10"/>
    </location>
</feature>
<dbReference type="GO" id="GO:0030490">
    <property type="term" value="P:maturation of SSU-rRNA"/>
    <property type="evidence" value="ECO:0007669"/>
    <property type="project" value="TreeGrafter"/>
</dbReference>
<dbReference type="Pfam" id="PF04194">
    <property type="entry name" value="PDCD2_C"/>
    <property type="match status" value="1"/>
</dbReference>
<gene>
    <name evidence="3" type="ORF">M378DRAFT_76573</name>
</gene>
<feature type="domain" description="Programmed cell death protein 2 C-terminal" evidence="2">
    <location>
        <begin position="274"/>
        <end position="431"/>
    </location>
</feature>
<feature type="region of interest" description="Disordered" evidence="1">
    <location>
        <begin position="1"/>
        <end position="37"/>
    </location>
</feature>
<dbReference type="InParanoid" id="A0A0C2SQJ9"/>
<feature type="region of interest" description="Disordered" evidence="1">
    <location>
        <begin position="175"/>
        <end position="203"/>
    </location>
</feature>
<dbReference type="STRING" id="946122.A0A0C2SQJ9"/>